<proteinExistence type="predicted"/>
<accession>A0A0A9DH43</accession>
<dbReference type="AlphaFoldDB" id="A0A0A9DH43"/>
<reference evidence="2" key="2">
    <citation type="journal article" date="2015" name="Data Brief">
        <title>Shoot transcriptome of the giant reed, Arundo donax.</title>
        <authorList>
            <person name="Barrero R.A."/>
            <person name="Guerrero F.D."/>
            <person name="Moolhuijzen P."/>
            <person name="Goolsby J.A."/>
            <person name="Tidwell J."/>
            <person name="Bellgard S.E."/>
            <person name="Bellgard M.I."/>
        </authorList>
    </citation>
    <scope>NUCLEOTIDE SEQUENCE</scope>
    <source>
        <tissue evidence="2">Shoot tissue taken approximately 20 cm above the soil surface</tissue>
    </source>
</reference>
<evidence type="ECO:0000256" key="1">
    <source>
        <dbReference type="SAM" id="MobiDB-lite"/>
    </source>
</evidence>
<name>A0A0A9DH43_ARUDO</name>
<feature type="compositionally biased region" description="Low complexity" evidence="1">
    <location>
        <begin position="12"/>
        <end position="44"/>
    </location>
</feature>
<evidence type="ECO:0000313" key="2">
    <source>
        <dbReference type="EMBL" id="JAD87106.1"/>
    </source>
</evidence>
<dbReference type="EMBL" id="GBRH01210789">
    <property type="protein sequence ID" value="JAD87106.1"/>
    <property type="molecule type" value="Transcribed_RNA"/>
</dbReference>
<organism evidence="2">
    <name type="scientific">Arundo donax</name>
    <name type="common">Giant reed</name>
    <name type="synonym">Donax arundinaceus</name>
    <dbReference type="NCBI Taxonomy" id="35708"/>
    <lineage>
        <taxon>Eukaryota</taxon>
        <taxon>Viridiplantae</taxon>
        <taxon>Streptophyta</taxon>
        <taxon>Embryophyta</taxon>
        <taxon>Tracheophyta</taxon>
        <taxon>Spermatophyta</taxon>
        <taxon>Magnoliopsida</taxon>
        <taxon>Liliopsida</taxon>
        <taxon>Poales</taxon>
        <taxon>Poaceae</taxon>
        <taxon>PACMAD clade</taxon>
        <taxon>Arundinoideae</taxon>
        <taxon>Arundineae</taxon>
        <taxon>Arundo</taxon>
    </lineage>
</organism>
<feature type="region of interest" description="Disordered" evidence="1">
    <location>
        <begin position="1"/>
        <end position="49"/>
    </location>
</feature>
<protein>
    <submittedName>
        <fullName evidence="2">Uncharacterized protein</fullName>
    </submittedName>
</protein>
<sequence length="78" mass="8531">MGRRQKMWNPLSHPSHSISSAAASPDLHASHLTSSSLPPSASTLGGVRARVRRRSWLAAPIRSVRVRARGQRGRGKLR</sequence>
<reference evidence="2" key="1">
    <citation type="submission" date="2014-09" db="EMBL/GenBank/DDBJ databases">
        <authorList>
            <person name="Magalhaes I.L.F."/>
            <person name="Oliveira U."/>
            <person name="Santos F.R."/>
            <person name="Vidigal T.H.D.A."/>
            <person name="Brescovit A.D."/>
            <person name="Santos A.J."/>
        </authorList>
    </citation>
    <scope>NUCLEOTIDE SEQUENCE</scope>
    <source>
        <tissue evidence="2">Shoot tissue taken approximately 20 cm above the soil surface</tissue>
    </source>
</reference>